<keyword evidence="3" id="KW-0489">Methyltransferase</keyword>
<evidence type="ECO:0000256" key="6">
    <source>
        <dbReference type="ARBA" id="ARBA00022723"/>
    </source>
</evidence>
<dbReference type="GO" id="GO:0005694">
    <property type="term" value="C:chromosome"/>
    <property type="evidence" value="ECO:0007669"/>
    <property type="project" value="UniProtKB-SubCell"/>
</dbReference>
<evidence type="ECO:0000259" key="8">
    <source>
        <dbReference type="PROSITE" id="PS50280"/>
    </source>
</evidence>
<dbReference type="GO" id="GO:0008270">
    <property type="term" value="F:zinc ion binding"/>
    <property type="evidence" value="ECO:0007669"/>
    <property type="project" value="InterPro"/>
</dbReference>
<dbReference type="GO" id="GO:0005634">
    <property type="term" value="C:nucleus"/>
    <property type="evidence" value="ECO:0007669"/>
    <property type="project" value="InterPro"/>
</dbReference>
<dbReference type="InterPro" id="IPR001214">
    <property type="entry name" value="SET_dom"/>
</dbReference>
<keyword evidence="6" id="KW-0479">Metal-binding</keyword>
<feature type="domain" description="SET" evidence="8">
    <location>
        <begin position="134"/>
        <end position="261"/>
    </location>
</feature>
<evidence type="ECO:0000256" key="3">
    <source>
        <dbReference type="ARBA" id="ARBA00022603"/>
    </source>
</evidence>
<dbReference type="PANTHER" id="PTHR46223:SF3">
    <property type="entry name" value="HISTONE-LYSINE N-METHYLTRANSFERASE SET-23"/>
    <property type="match status" value="1"/>
</dbReference>
<evidence type="ECO:0000256" key="4">
    <source>
        <dbReference type="ARBA" id="ARBA00022679"/>
    </source>
</evidence>
<gene>
    <name evidence="11" type="ORF">PYCCODRAFT_1427909</name>
</gene>
<dbReference type="GO" id="GO:0042054">
    <property type="term" value="F:histone methyltransferase activity"/>
    <property type="evidence" value="ECO:0007669"/>
    <property type="project" value="InterPro"/>
</dbReference>
<protein>
    <submittedName>
        <fullName evidence="11">SET domain-containing protein</fullName>
    </submittedName>
</protein>
<proteinExistence type="predicted"/>
<keyword evidence="7" id="KW-0862">Zinc</keyword>
<reference evidence="11 12" key="1">
    <citation type="journal article" date="2015" name="Biotechnol. Biofuels">
        <title>Enhanced degradation of softwood versus hardwood by the white-rot fungus Pycnoporus coccineus.</title>
        <authorList>
            <person name="Couturier M."/>
            <person name="Navarro D."/>
            <person name="Chevret D."/>
            <person name="Henrissat B."/>
            <person name="Piumi F."/>
            <person name="Ruiz-Duenas F.J."/>
            <person name="Martinez A.T."/>
            <person name="Grigoriev I.V."/>
            <person name="Riley R."/>
            <person name="Lipzen A."/>
            <person name="Berrin J.G."/>
            <person name="Master E.R."/>
            <person name="Rosso M.N."/>
        </authorList>
    </citation>
    <scope>NUCLEOTIDE SEQUENCE [LARGE SCALE GENOMIC DNA]</scope>
    <source>
        <strain evidence="11 12">BRFM310</strain>
    </source>
</reference>
<dbReference type="SMART" id="SM00317">
    <property type="entry name" value="SET"/>
    <property type="match status" value="1"/>
</dbReference>
<evidence type="ECO:0000313" key="11">
    <source>
        <dbReference type="EMBL" id="OSC98229.1"/>
    </source>
</evidence>
<evidence type="ECO:0000313" key="12">
    <source>
        <dbReference type="Proteomes" id="UP000193067"/>
    </source>
</evidence>
<dbReference type="PROSITE" id="PS50867">
    <property type="entry name" value="PRE_SET"/>
    <property type="match status" value="1"/>
</dbReference>
<evidence type="ECO:0000256" key="2">
    <source>
        <dbReference type="ARBA" id="ARBA00022454"/>
    </source>
</evidence>
<keyword evidence="2" id="KW-0158">Chromosome</keyword>
<feature type="domain" description="Pre-SET" evidence="9">
    <location>
        <begin position="61"/>
        <end position="129"/>
    </location>
</feature>
<evidence type="ECO:0000259" key="9">
    <source>
        <dbReference type="PROSITE" id="PS50867"/>
    </source>
</evidence>
<dbReference type="Pfam" id="PF05033">
    <property type="entry name" value="Pre-SET"/>
    <property type="match status" value="1"/>
</dbReference>
<evidence type="ECO:0000259" key="10">
    <source>
        <dbReference type="PROSITE" id="PS50868"/>
    </source>
</evidence>
<keyword evidence="4" id="KW-0808">Transferase</keyword>
<dbReference type="STRING" id="1353009.A0A1Y2IAT1"/>
<dbReference type="EMBL" id="KZ084140">
    <property type="protein sequence ID" value="OSC98229.1"/>
    <property type="molecule type" value="Genomic_DNA"/>
</dbReference>
<dbReference type="PANTHER" id="PTHR46223">
    <property type="entry name" value="HISTONE-LYSINE N-METHYLTRANSFERASE SUV39H"/>
    <property type="match status" value="1"/>
</dbReference>
<dbReference type="SMART" id="SM00468">
    <property type="entry name" value="PreSET"/>
    <property type="match status" value="1"/>
</dbReference>
<dbReference type="InterPro" id="IPR050973">
    <property type="entry name" value="H3K9_Histone-Lys_N-MTase"/>
</dbReference>
<dbReference type="InterPro" id="IPR046341">
    <property type="entry name" value="SET_dom_sf"/>
</dbReference>
<dbReference type="Gene3D" id="2.170.270.10">
    <property type="entry name" value="SET domain"/>
    <property type="match status" value="1"/>
</dbReference>
<dbReference type="SUPFAM" id="SSF82199">
    <property type="entry name" value="SET domain"/>
    <property type="match status" value="1"/>
</dbReference>
<dbReference type="Pfam" id="PF00856">
    <property type="entry name" value="SET"/>
    <property type="match status" value="1"/>
</dbReference>
<sequence>MQVLVFEAEIRANTAADEPDAPPVYIVNDIDDELTPPLEFYYSNLMWHGEGVPAPDHENLQGCNCVGPCDPASKTCACVKRQRKYWEGGSNGFIYDSNGKLREHQYPIFECNMNCGCSEDCPNRVIQNGRQSDVFIAICKTANKGWGVFAGHKKIPTNTYIGIYAGEYLTDSEGEVRGSQYNKFGRTYLFDLDFWFLNDGDEERKVKYCVDAYHAGNNHSCNPNCVINACYINEPNIDKPLLVIFTCRDVEPFEELCFSYFGRLDDDTGMTTKPDKDDAVYVTCQCGAPDCRGTIWR</sequence>
<keyword evidence="12" id="KW-1185">Reference proteome</keyword>
<organism evidence="11 12">
    <name type="scientific">Trametes coccinea (strain BRFM310)</name>
    <name type="common">Pycnoporus coccineus</name>
    <dbReference type="NCBI Taxonomy" id="1353009"/>
    <lineage>
        <taxon>Eukaryota</taxon>
        <taxon>Fungi</taxon>
        <taxon>Dikarya</taxon>
        <taxon>Basidiomycota</taxon>
        <taxon>Agaricomycotina</taxon>
        <taxon>Agaricomycetes</taxon>
        <taxon>Polyporales</taxon>
        <taxon>Polyporaceae</taxon>
        <taxon>Trametes</taxon>
    </lineage>
</organism>
<dbReference type="PROSITE" id="PS50868">
    <property type="entry name" value="POST_SET"/>
    <property type="match status" value="1"/>
</dbReference>
<name>A0A1Y2IAT1_TRAC3</name>
<evidence type="ECO:0000256" key="1">
    <source>
        <dbReference type="ARBA" id="ARBA00004286"/>
    </source>
</evidence>
<evidence type="ECO:0000256" key="5">
    <source>
        <dbReference type="ARBA" id="ARBA00022691"/>
    </source>
</evidence>
<dbReference type="InterPro" id="IPR007728">
    <property type="entry name" value="Pre-SET_dom"/>
</dbReference>
<dbReference type="Proteomes" id="UP000193067">
    <property type="component" value="Unassembled WGS sequence"/>
</dbReference>
<dbReference type="GO" id="GO:0032259">
    <property type="term" value="P:methylation"/>
    <property type="evidence" value="ECO:0007669"/>
    <property type="project" value="UniProtKB-KW"/>
</dbReference>
<feature type="domain" description="Post-SET" evidence="10">
    <location>
        <begin position="280"/>
        <end position="296"/>
    </location>
</feature>
<keyword evidence="5" id="KW-0949">S-adenosyl-L-methionine</keyword>
<accession>A0A1Y2IAT1</accession>
<dbReference type="PROSITE" id="PS50280">
    <property type="entry name" value="SET"/>
    <property type="match status" value="1"/>
</dbReference>
<dbReference type="InterPro" id="IPR003616">
    <property type="entry name" value="Post-SET_dom"/>
</dbReference>
<dbReference type="AlphaFoldDB" id="A0A1Y2IAT1"/>
<dbReference type="OrthoDB" id="308383at2759"/>
<evidence type="ECO:0000256" key="7">
    <source>
        <dbReference type="ARBA" id="ARBA00022833"/>
    </source>
</evidence>
<comment type="subcellular location">
    <subcellularLocation>
        <location evidence="1">Chromosome</location>
    </subcellularLocation>
</comment>